<dbReference type="Pfam" id="PF13472">
    <property type="entry name" value="Lipase_GDSL_2"/>
    <property type="match status" value="1"/>
</dbReference>
<keyword evidence="1" id="KW-0732">Signal</keyword>
<evidence type="ECO:0000259" key="2">
    <source>
        <dbReference type="Pfam" id="PF13472"/>
    </source>
</evidence>
<feature type="domain" description="SGNH hydrolase-type esterase" evidence="2">
    <location>
        <begin position="91"/>
        <end position="242"/>
    </location>
</feature>
<evidence type="ECO:0000313" key="3">
    <source>
        <dbReference type="EMBL" id="CED84569.1"/>
    </source>
</evidence>
<sequence>MASSIKTAIALGFITLSSLGLSRPVISEALTVNTELWHSDITYSGFSDPVMQDQLTSHPHVAQSSKLPDDLRTSTVSTMELPSSDIPYAILLGDSITDRSTSPEGFTTQLTRRYGGTFSILNRGVGGISTRGVLPIARDLFVPNGTSSSSIKFITLLLGTNDSVGWGESRVPLGEYVQNLDTILNMLSPSVIKLLITPPIPSEVTWNGRTKVQMALYADACRNLGHELEAVGEGVILVDFWQVS</sequence>
<dbReference type="AlphaFoldDB" id="A0A0F7SUZ6"/>
<accession>A0A0F7SUZ6</accession>
<protein>
    <submittedName>
        <fullName evidence="3">Isoamyl acetate-hydrolyzing esterase</fullName>
    </submittedName>
</protein>
<organism evidence="3">
    <name type="scientific">Phaffia rhodozyma</name>
    <name type="common">Yeast</name>
    <name type="synonym">Xanthophyllomyces dendrorhous</name>
    <dbReference type="NCBI Taxonomy" id="264483"/>
    <lineage>
        <taxon>Eukaryota</taxon>
        <taxon>Fungi</taxon>
        <taxon>Dikarya</taxon>
        <taxon>Basidiomycota</taxon>
        <taxon>Agaricomycotina</taxon>
        <taxon>Tremellomycetes</taxon>
        <taxon>Cystofilobasidiales</taxon>
        <taxon>Mrakiaceae</taxon>
        <taxon>Phaffia</taxon>
    </lineage>
</organism>
<evidence type="ECO:0000256" key="1">
    <source>
        <dbReference type="SAM" id="SignalP"/>
    </source>
</evidence>
<feature type="chain" id="PRO_5002522249" evidence="1">
    <location>
        <begin position="23"/>
        <end position="244"/>
    </location>
</feature>
<name>A0A0F7SUZ6_PHARH</name>
<dbReference type="SUPFAM" id="SSF52266">
    <property type="entry name" value="SGNH hydrolase"/>
    <property type="match status" value="1"/>
</dbReference>
<feature type="signal peptide" evidence="1">
    <location>
        <begin position="1"/>
        <end position="22"/>
    </location>
</feature>
<dbReference type="InterPro" id="IPR013830">
    <property type="entry name" value="SGNH_hydro"/>
</dbReference>
<dbReference type="Gene3D" id="3.40.50.1110">
    <property type="entry name" value="SGNH hydrolase"/>
    <property type="match status" value="1"/>
</dbReference>
<dbReference type="InterPro" id="IPR045136">
    <property type="entry name" value="Iah1-like"/>
</dbReference>
<proteinExistence type="predicted"/>
<reference evidence="3" key="1">
    <citation type="submission" date="2014-08" db="EMBL/GenBank/DDBJ databases">
        <authorList>
            <person name="Sharma Rahul"/>
            <person name="Thines Marco"/>
        </authorList>
    </citation>
    <scope>NUCLEOTIDE SEQUENCE</scope>
</reference>
<dbReference type="PANTHER" id="PTHR14209">
    <property type="entry name" value="ISOAMYL ACETATE-HYDROLYZING ESTERASE 1"/>
    <property type="match status" value="1"/>
</dbReference>
<dbReference type="PANTHER" id="PTHR14209:SF19">
    <property type="entry name" value="ISOAMYL ACETATE-HYDROLYZING ESTERASE 1 HOMOLOG"/>
    <property type="match status" value="1"/>
</dbReference>
<dbReference type="EMBL" id="LN483166">
    <property type="protein sequence ID" value="CED84569.1"/>
    <property type="molecule type" value="Genomic_DNA"/>
</dbReference>
<dbReference type="InterPro" id="IPR036514">
    <property type="entry name" value="SGNH_hydro_sf"/>
</dbReference>